<dbReference type="RefSeq" id="WP_147481348.1">
    <property type="nucleotide sequence ID" value="NZ_JBHSKC010000002.1"/>
</dbReference>
<dbReference type="Proteomes" id="UP000282674">
    <property type="component" value="Unassembled WGS sequence"/>
</dbReference>
<proteinExistence type="predicted"/>
<name>A0A3M2MEC9_9ACTN</name>
<evidence type="ECO:0000256" key="1">
    <source>
        <dbReference type="SAM" id="Phobius"/>
    </source>
</evidence>
<feature type="transmembrane region" description="Helical" evidence="1">
    <location>
        <begin position="47"/>
        <end position="69"/>
    </location>
</feature>
<protein>
    <recommendedName>
        <fullName evidence="4">CU044_5270 family protein</fullName>
    </recommendedName>
</protein>
<evidence type="ECO:0000313" key="3">
    <source>
        <dbReference type="Proteomes" id="UP000282674"/>
    </source>
</evidence>
<reference evidence="2 3" key="1">
    <citation type="submission" date="2018-10" db="EMBL/GenBank/DDBJ databases">
        <title>Isolation from soil.</title>
        <authorList>
            <person name="Hu J."/>
        </authorList>
    </citation>
    <scope>NUCLEOTIDE SEQUENCE [LARGE SCALE GENOMIC DNA]</scope>
    <source>
        <strain evidence="2 3">NEAU-Ht49</strain>
    </source>
</reference>
<dbReference type="EMBL" id="RFFG01000003">
    <property type="protein sequence ID" value="RMI47350.1"/>
    <property type="molecule type" value="Genomic_DNA"/>
</dbReference>
<evidence type="ECO:0000313" key="2">
    <source>
        <dbReference type="EMBL" id="RMI47350.1"/>
    </source>
</evidence>
<dbReference type="AlphaFoldDB" id="A0A3M2MEC9"/>
<keyword evidence="3" id="KW-1185">Reference proteome</keyword>
<keyword evidence="1" id="KW-0472">Membrane</keyword>
<keyword evidence="1" id="KW-0812">Transmembrane</keyword>
<comment type="caution">
    <text evidence="2">The sequence shown here is derived from an EMBL/GenBank/DDBJ whole genome shotgun (WGS) entry which is preliminary data.</text>
</comment>
<gene>
    <name evidence="2" type="ORF">EBO15_02180</name>
</gene>
<evidence type="ECO:0008006" key="4">
    <source>
        <dbReference type="Google" id="ProtNLM"/>
    </source>
</evidence>
<dbReference type="OrthoDB" id="3822522at2"/>
<sequence>MDELGMIVAMLDEEPSAHGEQDGRRRLTFATTGSPAPRLRASTRPRFALFGGFGLAGAAAAVTAGAVLLSSGTTPRAPDHDDASSASRLMLAAAHSAERESVQPHGRYWEIQTQVGGRMVEDGKSYNFVQRKGKYDAGPGKDAWGTQKMVSKKYFGPTSDQGSRTAMMNSFTWTKESWTPGEMYEILPGSRYPGDVRKIPGTPAGAKTYLDGVLKKSGFPTEPGQWAFTNAPAVLAAPVGPQVRAAVYRLLATAPGLRLVGKVKDPLGRSGTAFSLRGKGGGMVYDYQLIIDTKAGRVLADRTVLVKTGPAWADKKAGDVINYSAVLSYGWTDKVPAYPPLPNDAPSPKK</sequence>
<dbReference type="NCBIfam" id="NF038083">
    <property type="entry name" value="CU044_5270_fam"/>
    <property type="match status" value="1"/>
</dbReference>
<keyword evidence="1" id="KW-1133">Transmembrane helix</keyword>
<accession>A0A3M2MEC9</accession>
<dbReference type="InterPro" id="IPR047789">
    <property type="entry name" value="CU044_5270-like"/>
</dbReference>
<organism evidence="2 3">
    <name type="scientific">Actinomadura harenae</name>
    <dbReference type="NCBI Taxonomy" id="2483351"/>
    <lineage>
        <taxon>Bacteria</taxon>
        <taxon>Bacillati</taxon>
        <taxon>Actinomycetota</taxon>
        <taxon>Actinomycetes</taxon>
        <taxon>Streptosporangiales</taxon>
        <taxon>Thermomonosporaceae</taxon>
        <taxon>Actinomadura</taxon>
    </lineage>
</organism>